<evidence type="ECO:0000256" key="4">
    <source>
        <dbReference type="ARBA" id="ARBA00022840"/>
    </source>
</evidence>
<comment type="caution">
    <text evidence="8">The sequence shown here is derived from an EMBL/GenBank/DDBJ whole genome shotgun (WGS) entry which is preliminary data.</text>
</comment>
<dbReference type="InterPro" id="IPR000719">
    <property type="entry name" value="Prot_kinase_dom"/>
</dbReference>
<dbReference type="InterPro" id="IPR011009">
    <property type="entry name" value="Kinase-like_dom_sf"/>
</dbReference>
<dbReference type="EMBL" id="JBHUOF010000008">
    <property type="protein sequence ID" value="MFD2799534.1"/>
    <property type="molecule type" value="Genomic_DNA"/>
</dbReference>
<accession>A0ABW5W7V4</accession>
<dbReference type="Gene3D" id="1.10.510.10">
    <property type="entry name" value="Transferase(Phosphotransferase) domain 1"/>
    <property type="match status" value="1"/>
</dbReference>
<feature type="region of interest" description="Disordered" evidence="6">
    <location>
        <begin position="329"/>
        <end position="357"/>
    </location>
</feature>
<keyword evidence="9" id="KW-1185">Reference proteome</keyword>
<evidence type="ECO:0000259" key="7">
    <source>
        <dbReference type="PROSITE" id="PS50011"/>
    </source>
</evidence>
<dbReference type="Gene3D" id="3.30.200.20">
    <property type="entry name" value="Phosphorylase Kinase, domain 1"/>
    <property type="match status" value="1"/>
</dbReference>
<dbReference type="Proteomes" id="UP001597478">
    <property type="component" value="Unassembled WGS sequence"/>
</dbReference>
<dbReference type="RefSeq" id="WP_377389081.1">
    <property type="nucleotide sequence ID" value="NZ_JBHSAN010000015.1"/>
</dbReference>
<evidence type="ECO:0000256" key="3">
    <source>
        <dbReference type="ARBA" id="ARBA00022777"/>
    </source>
</evidence>
<dbReference type="Pfam" id="PF00069">
    <property type="entry name" value="Pkinase"/>
    <property type="match status" value="1"/>
</dbReference>
<feature type="compositionally biased region" description="Low complexity" evidence="6">
    <location>
        <begin position="329"/>
        <end position="349"/>
    </location>
</feature>
<dbReference type="SMART" id="SM00220">
    <property type="entry name" value="S_TKc"/>
    <property type="match status" value="1"/>
</dbReference>
<proteinExistence type="predicted"/>
<dbReference type="PROSITE" id="PS50011">
    <property type="entry name" value="PROTEIN_KINASE_DOM"/>
    <property type="match status" value="1"/>
</dbReference>
<evidence type="ECO:0000256" key="2">
    <source>
        <dbReference type="ARBA" id="ARBA00022741"/>
    </source>
</evidence>
<evidence type="ECO:0000256" key="1">
    <source>
        <dbReference type="ARBA" id="ARBA00022679"/>
    </source>
</evidence>
<dbReference type="SUPFAM" id="SSF56112">
    <property type="entry name" value="Protein kinase-like (PK-like)"/>
    <property type="match status" value="1"/>
</dbReference>
<dbReference type="PANTHER" id="PTHR43289">
    <property type="entry name" value="MITOGEN-ACTIVATED PROTEIN KINASE KINASE KINASE 20-RELATED"/>
    <property type="match status" value="1"/>
</dbReference>
<organism evidence="8 9">
    <name type="scientific">Prauserella oleivorans</name>
    <dbReference type="NCBI Taxonomy" id="1478153"/>
    <lineage>
        <taxon>Bacteria</taxon>
        <taxon>Bacillati</taxon>
        <taxon>Actinomycetota</taxon>
        <taxon>Actinomycetes</taxon>
        <taxon>Pseudonocardiales</taxon>
        <taxon>Pseudonocardiaceae</taxon>
        <taxon>Prauserella</taxon>
    </lineage>
</organism>
<dbReference type="PROSITE" id="PS00107">
    <property type="entry name" value="PROTEIN_KINASE_ATP"/>
    <property type="match status" value="1"/>
</dbReference>
<feature type="domain" description="Protein kinase" evidence="7">
    <location>
        <begin position="15"/>
        <end position="275"/>
    </location>
</feature>
<protein>
    <submittedName>
        <fullName evidence="8">Protein kinase</fullName>
    </submittedName>
</protein>
<dbReference type="InterPro" id="IPR008271">
    <property type="entry name" value="Ser/Thr_kinase_AS"/>
</dbReference>
<keyword evidence="3 8" id="KW-0418">Kinase</keyword>
<keyword evidence="1" id="KW-0808">Transferase</keyword>
<dbReference type="InterPro" id="IPR017441">
    <property type="entry name" value="Protein_kinase_ATP_BS"/>
</dbReference>
<evidence type="ECO:0000313" key="8">
    <source>
        <dbReference type="EMBL" id="MFD2799534.1"/>
    </source>
</evidence>
<gene>
    <name evidence="8" type="ORF">ACFS2C_09025</name>
</gene>
<sequence>MQPLGAGEPRYAGRYRLLGVLGEGGMGRVLLAVSPDGRLAAVKRIHPAFAHDRGFRERFRREVETSRRVSGAYTAAVMDADPDAAEPWLASVYVPGPSLREAVDAAGPLPVTSLRHLAAGLVSALADIHRAGLVHRDLKPSNVLLVADGPRVIDFGIARAVEGGSELTHTGSVIGSPGFMSPEQAEGGPLTSASDVFSLGALLVMAATGRSPFAGASTPQTLYNVVHGEPDLSGVPAEVRHFVEPCLAKDPVQRPTPAQLRELIGPVPPAAMPWPAPVPELITAKEAEARSAPAAELTGRSRRPVLAALGVTALAGAVVATALIGVTEPQPGTALPVTTTPTTSANSSTPPDPLSPDRLRELDPCRVLGGELTVAIAVHFFHCTYQTPDGQWIELSIGDQLPPDGVPAEDVAGLPAVVERSDDPGRCEVAALIPAQPTSGIGVTVGPGVGNVEDPDACGTATTLLTDALAAIRSGEGRWQGPRSTLATVDPCSLVPASRGRAIFDRFAGAEPYGLHQCDLHVDGTVSVTLELSTPPERLPGTYRAVDLGGRTVQEQAEPQVASPACEITWSHAPDTDKASQVVRIRYRATATRLPVGQTCGRTRELARVVLEGLPRA</sequence>
<dbReference type="GO" id="GO:0016301">
    <property type="term" value="F:kinase activity"/>
    <property type="evidence" value="ECO:0007669"/>
    <property type="project" value="UniProtKB-KW"/>
</dbReference>
<evidence type="ECO:0000256" key="6">
    <source>
        <dbReference type="SAM" id="MobiDB-lite"/>
    </source>
</evidence>
<feature type="binding site" evidence="5">
    <location>
        <position position="43"/>
    </location>
    <ligand>
        <name>ATP</name>
        <dbReference type="ChEBI" id="CHEBI:30616"/>
    </ligand>
</feature>
<keyword evidence="4 5" id="KW-0067">ATP-binding</keyword>
<reference evidence="9" key="1">
    <citation type="journal article" date="2019" name="Int. J. Syst. Evol. Microbiol.">
        <title>The Global Catalogue of Microorganisms (GCM) 10K type strain sequencing project: providing services to taxonomists for standard genome sequencing and annotation.</title>
        <authorList>
            <consortium name="The Broad Institute Genomics Platform"/>
            <consortium name="The Broad Institute Genome Sequencing Center for Infectious Disease"/>
            <person name="Wu L."/>
            <person name="Ma J."/>
        </authorList>
    </citation>
    <scope>NUCLEOTIDE SEQUENCE [LARGE SCALE GENOMIC DNA]</scope>
    <source>
        <strain evidence="9">IBRC-M 10906</strain>
    </source>
</reference>
<name>A0ABW5W7V4_9PSEU</name>
<evidence type="ECO:0000313" key="9">
    <source>
        <dbReference type="Proteomes" id="UP001597478"/>
    </source>
</evidence>
<keyword evidence="2 5" id="KW-0547">Nucleotide-binding</keyword>
<dbReference type="PANTHER" id="PTHR43289:SF34">
    <property type="entry name" value="SERINE_THREONINE-PROTEIN KINASE YBDM-RELATED"/>
    <property type="match status" value="1"/>
</dbReference>
<dbReference type="CDD" id="cd14014">
    <property type="entry name" value="STKc_PknB_like"/>
    <property type="match status" value="1"/>
</dbReference>
<evidence type="ECO:0000256" key="5">
    <source>
        <dbReference type="PROSITE-ProRule" id="PRU10141"/>
    </source>
</evidence>
<dbReference type="PROSITE" id="PS00108">
    <property type="entry name" value="PROTEIN_KINASE_ST"/>
    <property type="match status" value="1"/>
</dbReference>